<keyword evidence="2" id="KW-0677">Repeat</keyword>
<dbReference type="InterPro" id="IPR015943">
    <property type="entry name" value="WD40/YVTN_repeat-like_dom_sf"/>
</dbReference>
<dbReference type="InterPro" id="IPR020472">
    <property type="entry name" value="WD40_PAC1"/>
</dbReference>
<dbReference type="PANTHER" id="PTHR14604">
    <property type="entry name" value="WD40 REPEAT PF20"/>
    <property type="match status" value="1"/>
</dbReference>
<evidence type="ECO:0000313" key="6">
    <source>
        <dbReference type="EMBL" id="TPX55854.1"/>
    </source>
</evidence>
<protein>
    <recommendedName>
        <fullName evidence="5">F-box domain-containing protein</fullName>
    </recommendedName>
</protein>
<dbReference type="Pfam" id="PF12937">
    <property type="entry name" value="F-box-like"/>
    <property type="match status" value="1"/>
</dbReference>
<feature type="compositionally biased region" description="Polar residues" evidence="4">
    <location>
        <begin position="19"/>
        <end position="37"/>
    </location>
</feature>
<evidence type="ECO:0000313" key="7">
    <source>
        <dbReference type="Proteomes" id="UP000318582"/>
    </source>
</evidence>
<keyword evidence="1 3" id="KW-0853">WD repeat</keyword>
<feature type="repeat" description="WD" evidence="3">
    <location>
        <begin position="264"/>
        <end position="303"/>
    </location>
</feature>
<dbReference type="PRINTS" id="PR00320">
    <property type="entry name" value="GPROTEINBRPT"/>
</dbReference>
<feature type="domain" description="F-box" evidence="5">
    <location>
        <begin position="66"/>
        <end position="113"/>
    </location>
</feature>
<dbReference type="InterPro" id="IPR036322">
    <property type="entry name" value="WD40_repeat_dom_sf"/>
</dbReference>
<feature type="repeat" description="WD" evidence="3">
    <location>
        <begin position="304"/>
        <end position="343"/>
    </location>
</feature>
<dbReference type="PROSITE" id="PS00678">
    <property type="entry name" value="WD_REPEATS_1"/>
    <property type="match status" value="4"/>
</dbReference>
<organism evidence="6 7">
    <name type="scientific">Powellomyces hirtus</name>
    <dbReference type="NCBI Taxonomy" id="109895"/>
    <lineage>
        <taxon>Eukaryota</taxon>
        <taxon>Fungi</taxon>
        <taxon>Fungi incertae sedis</taxon>
        <taxon>Chytridiomycota</taxon>
        <taxon>Chytridiomycota incertae sedis</taxon>
        <taxon>Chytridiomycetes</taxon>
        <taxon>Spizellomycetales</taxon>
        <taxon>Powellomycetaceae</taxon>
        <taxon>Powellomyces</taxon>
    </lineage>
</organism>
<dbReference type="Gene3D" id="1.20.1280.50">
    <property type="match status" value="1"/>
</dbReference>
<evidence type="ECO:0000256" key="4">
    <source>
        <dbReference type="SAM" id="MobiDB-lite"/>
    </source>
</evidence>
<dbReference type="AlphaFoldDB" id="A0A507DVT0"/>
<dbReference type="EMBL" id="QEAQ01000093">
    <property type="protein sequence ID" value="TPX55854.1"/>
    <property type="molecule type" value="Genomic_DNA"/>
</dbReference>
<feature type="repeat" description="WD" evidence="3">
    <location>
        <begin position="224"/>
        <end position="263"/>
    </location>
</feature>
<keyword evidence="7" id="KW-1185">Reference proteome</keyword>
<feature type="repeat" description="WD" evidence="3">
    <location>
        <begin position="184"/>
        <end position="223"/>
    </location>
</feature>
<dbReference type="SUPFAM" id="SSF81383">
    <property type="entry name" value="F-box domain"/>
    <property type="match status" value="1"/>
</dbReference>
<evidence type="ECO:0000256" key="1">
    <source>
        <dbReference type="ARBA" id="ARBA00022574"/>
    </source>
</evidence>
<name>A0A507DVT0_9FUNG</name>
<dbReference type="CDD" id="cd00200">
    <property type="entry name" value="WD40"/>
    <property type="match status" value="1"/>
</dbReference>
<sequence>MSLFFNKLFRRSSDAPKPQISTADENGPCTASSQGTSWDDEEDTSKISKRISATDSAFGVDDFKRVDFLLELPFELAVQIAAHVKHLATIQTMAAVSKRWQRVARENEVWRSLYLFEWLALSSSPNGSAERTSQARRAQLQQHRLRLLSTSGDENNKRHWQNIYRQGVALDTNWRRGNVSVKYLSGHEDAVYCIQFDKRFLLSGSRDRTLRFWDLKEHQCVRTLEGHRGSVLCLQYDDKYIVTGSSDQTIVIWDHQTRKLLHTLRGHTAAVLDVCFNDWMIVSCSKDCTIKLWSLPGGQLLRTLEGHHAAVNAIHLHGDYIASASGDCTVKLWDVRTGRCTRDFAGHTRGLACVQFDGDYLVSGSNDHTIKVWDAATGLCLRTLVGHEDLVRTLCFNRKRIVSGSYDQTIKVWDYETGDLQLNLKGAHSSWIFHVQMDATKIISSSQDKKIVVWDFSGDIENASDFI</sequence>
<feature type="repeat" description="WD" evidence="3">
    <location>
        <begin position="384"/>
        <end position="423"/>
    </location>
</feature>
<dbReference type="InterPro" id="IPR001680">
    <property type="entry name" value="WD40_rpt"/>
</dbReference>
<comment type="caution">
    <text evidence="6">The sequence shown here is derived from an EMBL/GenBank/DDBJ whole genome shotgun (WGS) entry which is preliminary data.</text>
</comment>
<dbReference type="InterPro" id="IPR036047">
    <property type="entry name" value="F-box-like_dom_sf"/>
</dbReference>
<dbReference type="STRING" id="109895.A0A507DVT0"/>
<dbReference type="PROSITE" id="PS50181">
    <property type="entry name" value="FBOX"/>
    <property type="match status" value="1"/>
</dbReference>
<evidence type="ECO:0000256" key="3">
    <source>
        <dbReference type="PROSITE-ProRule" id="PRU00221"/>
    </source>
</evidence>
<dbReference type="SMART" id="SM00320">
    <property type="entry name" value="WD40"/>
    <property type="match status" value="7"/>
</dbReference>
<dbReference type="PROSITE" id="PS50294">
    <property type="entry name" value="WD_REPEATS_REGION"/>
    <property type="match status" value="6"/>
</dbReference>
<feature type="region of interest" description="Disordered" evidence="4">
    <location>
        <begin position="13"/>
        <end position="44"/>
    </location>
</feature>
<dbReference type="Gene3D" id="2.130.10.10">
    <property type="entry name" value="YVTN repeat-like/Quinoprotein amine dehydrogenase"/>
    <property type="match status" value="2"/>
</dbReference>
<dbReference type="InterPro" id="IPR050995">
    <property type="entry name" value="WD-F-box_domain-protein"/>
</dbReference>
<dbReference type="Proteomes" id="UP000318582">
    <property type="component" value="Unassembled WGS sequence"/>
</dbReference>
<reference evidence="6 7" key="1">
    <citation type="journal article" date="2019" name="Sci. Rep.">
        <title>Comparative genomics of chytrid fungi reveal insights into the obligate biotrophic and pathogenic lifestyle of Synchytrium endobioticum.</title>
        <authorList>
            <person name="van de Vossenberg B.T.L.H."/>
            <person name="Warris S."/>
            <person name="Nguyen H.D.T."/>
            <person name="van Gent-Pelzer M.P.E."/>
            <person name="Joly D.L."/>
            <person name="van de Geest H.C."/>
            <person name="Bonants P.J.M."/>
            <person name="Smith D.S."/>
            <person name="Levesque C.A."/>
            <person name="van der Lee T.A.J."/>
        </authorList>
    </citation>
    <scope>NUCLEOTIDE SEQUENCE [LARGE SCALE GENOMIC DNA]</scope>
    <source>
        <strain evidence="6 7">CBS 809.83</strain>
    </source>
</reference>
<dbReference type="SUPFAM" id="SSF50978">
    <property type="entry name" value="WD40 repeat-like"/>
    <property type="match status" value="1"/>
</dbReference>
<accession>A0A507DVT0</accession>
<feature type="repeat" description="WD" evidence="3">
    <location>
        <begin position="344"/>
        <end position="383"/>
    </location>
</feature>
<dbReference type="PROSITE" id="PS50082">
    <property type="entry name" value="WD_REPEATS_2"/>
    <property type="match status" value="6"/>
</dbReference>
<proteinExistence type="predicted"/>
<dbReference type="PANTHER" id="PTHR14604:SF4">
    <property type="entry name" value="F-BOX DOMAIN-CONTAINING PROTEIN"/>
    <property type="match status" value="1"/>
</dbReference>
<evidence type="ECO:0000259" key="5">
    <source>
        <dbReference type="PROSITE" id="PS50181"/>
    </source>
</evidence>
<dbReference type="InterPro" id="IPR019775">
    <property type="entry name" value="WD40_repeat_CS"/>
</dbReference>
<dbReference type="Pfam" id="PF00400">
    <property type="entry name" value="WD40"/>
    <property type="match status" value="7"/>
</dbReference>
<dbReference type="InterPro" id="IPR001810">
    <property type="entry name" value="F-box_dom"/>
</dbReference>
<gene>
    <name evidence="6" type="ORF">PhCBS80983_g04983</name>
</gene>
<evidence type="ECO:0000256" key="2">
    <source>
        <dbReference type="ARBA" id="ARBA00022737"/>
    </source>
</evidence>